<evidence type="ECO:0000313" key="1">
    <source>
        <dbReference type="EMBL" id="GJS89306.1"/>
    </source>
</evidence>
<reference evidence="1" key="1">
    <citation type="journal article" date="2022" name="Int. J. Mol. Sci.">
        <title>Draft Genome of Tanacetum Coccineum: Genomic Comparison of Closely Related Tanacetum-Family Plants.</title>
        <authorList>
            <person name="Yamashiro T."/>
            <person name="Shiraishi A."/>
            <person name="Nakayama K."/>
            <person name="Satake H."/>
        </authorList>
    </citation>
    <scope>NUCLEOTIDE SEQUENCE</scope>
</reference>
<evidence type="ECO:0000313" key="2">
    <source>
        <dbReference type="Proteomes" id="UP001151760"/>
    </source>
</evidence>
<gene>
    <name evidence="1" type="ORF">Tco_0771942</name>
</gene>
<accession>A0ABQ4ZIH2</accession>
<organism evidence="1 2">
    <name type="scientific">Tanacetum coccineum</name>
    <dbReference type="NCBI Taxonomy" id="301880"/>
    <lineage>
        <taxon>Eukaryota</taxon>
        <taxon>Viridiplantae</taxon>
        <taxon>Streptophyta</taxon>
        <taxon>Embryophyta</taxon>
        <taxon>Tracheophyta</taxon>
        <taxon>Spermatophyta</taxon>
        <taxon>Magnoliopsida</taxon>
        <taxon>eudicotyledons</taxon>
        <taxon>Gunneridae</taxon>
        <taxon>Pentapetalae</taxon>
        <taxon>asterids</taxon>
        <taxon>campanulids</taxon>
        <taxon>Asterales</taxon>
        <taxon>Asteraceae</taxon>
        <taxon>Asteroideae</taxon>
        <taxon>Anthemideae</taxon>
        <taxon>Anthemidinae</taxon>
        <taxon>Tanacetum</taxon>
    </lineage>
</organism>
<evidence type="ECO:0008006" key="3">
    <source>
        <dbReference type="Google" id="ProtNLM"/>
    </source>
</evidence>
<sequence>MVFHNEDGNPARANIKQALGRPHKGVKASANSDVMYFFTSAQDGDPLQDDVRLCLGDDLKKTQDHSKRGLRQGDPLYPYLFTLVMEVLTLMIRRKIENNLRPVMVLKKALNEFSESSRLLPSFNKSMTFFGNVKEGATVRILNILPFREARKKVLDWKKKTLSFAGRLQLVFSVIGAMQVFWDSVFILPISIAHDIERIVRNFYGIMVNLKEARLKLNGLMFVN</sequence>
<reference evidence="1" key="2">
    <citation type="submission" date="2022-01" db="EMBL/GenBank/DDBJ databases">
        <authorList>
            <person name="Yamashiro T."/>
            <person name="Shiraishi A."/>
            <person name="Satake H."/>
            <person name="Nakayama K."/>
        </authorList>
    </citation>
    <scope>NUCLEOTIDE SEQUENCE</scope>
</reference>
<comment type="caution">
    <text evidence="1">The sequence shown here is derived from an EMBL/GenBank/DDBJ whole genome shotgun (WGS) entry which is preliminary data.</text>
</comment>
<proteinExistence type="predicted"/>
<protein>
    <recommendedName>
        <fullName evidence="3">Reverse transcriptase domain-containing protein</fullName>
    </recommendedName>
</protein>
<name>A0ABQ4ZIH2_9ASTR</name>
<dbReference type="EMBL" id="BQNB010011340">
    <property type="protein sequence ID" value="GJS89306.1"/>
    <property type="molecule type" value="Genomic_DNA"/>
</dbReference>
<dbReference type="Proteomes" id="UP001151760">
    <property type="component" value="Unassembled WGS sequence"/>
</dbReference>
<keyword evidence="2" id="KW-1185">Reference proteome</keyword>
<dbReference type="PANTHER" id="PTHR33116">
    <property type="entry name" value="REVERSE TRANSCRIPTASE ZINC-BINDING DOMAIN-CONTAINING PROTEIN-RELATED-RELATED"/>
    <property type="match status" value="1"/>
</dbReference>
<dbReference type="PANTHER" id="PTHR33116:SF84">
    <property type="entry name" value="RNA-DIRECTED DNA POLYMERASE"/>
    <property type="match status" value="1"/>
</dbReference>